<proteinExistence type="predicted"/>
<keyword evidence="5" id="KW-1185">Reference proteome</keyword>
<dbReference type="InterPro" id="IPR036691">
    <property type="entry name" value="Endo/exonu/phosph_ase_sf"/>
</dbReference>
<evidence type="ECO:0000259" key="3">
    <source>
        <dbReference type="Pfam" id="PF14111"/>
    </source>
</evidence>
<sequence length="788" mass="90519">MNLGQNPSNEEQTSYRGALGLKTQSSNKGKIRLQHRKHEIINGKPVVTFTKEEHDLLAETCKWTLIGYFCRNRPQIDKIRANFTRIMPTKGQVKIGAKDSKHVFIDAENEEDYKLIASYNYVQLSEGHSMKIQRWTPNFKPNKNTSMALVWINLPGLPWHYYEWATLCRIVGPIGTPIVMDKATQTKTRPTTTKMRIEIDLLKPMITDVQVTIQNPEVTPGGTKKQDNKARERKQNKNEMHHHNLRVRKNRNDHLTYIEDNYQQTQSNKEYSNRNDANNRKRVTSKKQKLKDKVRTTKEAATNGEKSVHQGIYINFPLIQNIDNITGKTPNLTSKARDQDTLKEQEGNDQQKPEAKPPDSIEDLYNVPVNLVETDHGDNLNQELFMECIKVELGKSLSDDEVIRRDTSKYYSEEELGLQDKKQTKILINNNLSPRNQDNMGEMRRELWSDLRNLASTIQEPWGVIGDFNVIMNREEKFGGRPHILEESLEFIECLNDCGLQDAGYTGAKLTWCDNRDPPLTIWKRLGRLVYNSNWFELNNTAVTHLSRSCSDHALLLVKLHHEDTQGTRYFKFLNFWTEHPDFKQTVQNSWNIYIHGNPLYILQQKIKNTTKALSTWSRDTFGDIYEEPKRLESLIRDLEEICMTNNTPENRSELWSRNILLEYTLETTGAAYTQIQQTSSITVRWLRPPAQIVKLNSDGSCTNGQCGGGGIIRNQEGKFIMAYSIPLGEGTSNYAEAEALLFGLKWCADRDLKMAIGESDSLLIVKCVKGSGSHHGTSASKIKRSRK</sequence>
<dbReference type="CDD" id="cd06222">
    <property type="entry name" value="RNase_H_like"/>
    <property type="match status" value="1"/>
</dbReference>
<dbReference type="InterPro" id="IPR044730">
    <property type="entry name" value="RNase_H-like_dom_plant"/>
</dbReference>
<dbReference type="SUPFAM" id="SSF56219">
    <property type="entry name" value="DNase I-like"/>
    <property type="match status" value="1"/>
</dbReference>
<dbReference type="Proteomes" id="UP000187609">
    <property type="component" value="Unassembled WGS sequence"/>
</dbReference>
<evidence type="ECO:0000313" key="5">
    <source>
        <dbReference type="Proteomes" id="UP000187609"/>
    </source>
</evidence>
<organism evidence="4 5">
    <name type="scientific">Nicotiana attenuata</name>
    <name type="common">Coyote tobacco</name>
    <dbReference type="NCBI Taxonomy" id="49451"/>
    <lineage>
        <taxon>Eukaryota</taxon>
        <taxon>Viridiplantae</taxon>
        <taxon>Streptophyta</taxon>
        <taxon>Embryophyta</taxon>
        <taxon>Tracheophyta</taxon>
        <taxon>Spermatophyta</taxon>
        <taxon>Magnoliopsida</taxon>
        <taxon>eudicotyledons</taxon>
        <taxon>Gunneridae</taxon>
        <taxon>Pentapetalae</taxon>
        <taxon>asterids</taxon>
        <taxon>lamiids</taxon>
        <taxon>Solanales</taxon>
        <taxon>Solanaceae</taxon>
        <taxon>Nicotianoideae</taxon>
        <taxon>Nicotianeae</taxon>
        <taxon>Nicotiana</taxon>
    </lineage>
</organism>
<feature type="region of interest" description="Disordered" evidence="1">
    <location>
        <begin position="264"/>
        <end position="304"/>
    </location>
</feature>
<evidence type="ECO:0000256" key="1">
    <source>
        <dbReference type="SAM" id="MobiDB-lite"/>
    </source>
</evidence>
<feature type="region of interest" description="Disordered" evidence="1">
    <location>
        <begin position="214"/>
        <end position="252"/>
    </location>
</feature>
<dbReference type="InterPro" id="IPR012337">
    <property type="entry name" value="RNaseH-like_sf"/>
</dbReference>
<feature type="compositionally biased region" description="Basic residues" evidence="1">
    <location>
        <begin position="280"/>
        <end position="290"/>
    </location>
</feature>
<name>A0A314KNM6_NICAT</name>
<accession>A0A314KNM6</accession>
<dbReference type="AlphaFoldDB" id="A0A314KNM6"/>
<dbReference type="SUPFAM" id="SSF53098">
    <property type="entry name" value="Ribonuclease H-like"/>
    <property type="match status" value="1"/>
</dbReference>
<dbReference type="GO" id="GO:0004523">
    <property type="term" value="F:RNA-DNA hybrid ribonuclease activity"/>
    <property type="evidence" value="ECO:0007669"/>
    <property type="project" value="InterPro"/>
</dbReference>
<gene>
    <name evidence="4" type="ORF">A4A49_27518</name>
</gene>
<feature type="region of interest" description="Disordered" evidence="1">
    <location>
        <begin position="329"/>
        <end position="362"/>
    </location>
</feature>
<dbReference type="InterPro" id="IPR025558">
    <property type="entry name" value="DUF4283"/>
</dbReference>
<comment type="caution">
    <text evidence="4">The sequence shown here is derived from an EMBL/GenBank/DDBJ whole genome shotgun (WGS) entry which is preliminary data.</text>
</comment>
<feature type="compositionally biased region" description="Basic and acidic residues" evidence="1">
    <location>
        <begin position="224"/>
        <end position="242"/>
    </location>
</feature>
<evidence type="ECO:0000259" key="2">
    <source>
        <dbReference type="Pfam" id="PF13456"/>
    </source>
</evidence>
<dbReference type="InterPro" id="IPR036397">
    <property type="entry name" value="RNaseH_sf"/>
</dbReference>
<feature type="domain" description="RNase H type-1" evidence="2">
    <location>
        <begin position="697"/>
        <end position="778"/>
    </location>
</feature>
<feature type="region of interest" description="Disordered" evidence="1">
    <location>
        <begin position="1"/>
        <end position="21"/>
    </location>
</feature>
<dbReference type="Gene3D" id="3.30.420.10">
    <property type="entry name" value="Ribonuclease H-like superfamily/Ribonuclease H"/>
    <property type="match status" value="1"/>
</dbReference>
<reference evidence="4" key="1">
    <citation type="submission" date="2016-11" db="EMBL/GenBank/DDBJ databases">
        <title>The genome of Nicotiana attenuata.</title>
        <authorList>
            <person name="Xu S."/>
            <person name="Brockmoeller T."/>
            <person name="Gaquerel E."/>
            <person name="Navarro A."/>
            <person name="Kuhl H."/>
            <person name="Gase K."/>
            <person name="Ling Z."/>
            <person name="Zhou W."/>
            <person name="Kreitzer C."/>
            <person name="Stanke M."/>
            <person name="Tang H."/>
            <person name="Lyons E."/>
            <person name="Pandey P."/>
            <person name="Pandey S.P."/>
            <person name="Timmermann B."/>
            <person name="Baldwin I.T."/>
        </authorList>
    </citation>
    <scope>NUCLEOTIDE SEQUENCE [LARGE SCALE GENOMIC DNA]</scope>
    <source>
        <strain evidence="4">UT</strain>
    </source>
</reference>
<dbReference type="Pfam" id="PF13456">
    <property type="entry name" value="RVT_3"/>
    <property type="match status" value="1"/>
</dbReference>
<dbReference type="Gramene" id="OIT30842">
    <property type="protein sequence ID" value="OIT30842"/>
    <property type="gene ID" value="A4A49_27518"/>
</dbReference>
<dbReference type="EMBL" id="MJEQ01001413">
    <property type="protein sequence ID" value="OIT30842.1"/>
    <property type="molecule type" value="Genomic_DNA"/>
</dbReference>
<feature type="compositionally biased region" description="Basic and acidic residues" evidence="1">
    <location>
        <begin position="335"/>
        <end position="359"/>
    </location>
</feature>
<protein>
    <submittedName>
        <fullName evidence="4">Uncharacterized protein</fullName>
    </submittedName>
</protein>
<dbReference type="InterPro" id="IPR002156">
    <property type="entry name" value="RNaseH_domain"/>
</dbReference>
<evidence type="ECO:0000313" key="4">
    <source>
        <dbReference type="EMBL" id="OIT30842.1"/>
    </source>
</evidence>
<feature type="compositionally biased region" description="Polar residues" evidence="1">
    <location>
        <begin position="1"/>
        <end position="15"/>
    </location>
</feature>
<dbReference type="Pfam" id="PF14111">
    <property type="entry name" value="DUF4283"/>
    <property type="match status" value="1"/>
</dbReference>
<feature type="domain" description="DUF4283" evidence="3">
    <location>
        <begin position="58"/>
        <end position="142"/>
    </location>
</feature>
<dbReference type="Gene3D" id="3.60.10.10">
    <property type="entry name" value="Endonuclease/exonuclease/phosphatase"/>
    <property type="match status" value="1"/>
</dbReference>
<dbReference type="GO" id="GO:0003676">
    <property type="term" value="F:nucleic acid binding"/>
    <property type="evidence" value="ECO:0007669"/>
    <property type="project" value="InterPro"/>
</dbReference>
<dbReference type="PANTHER" id="PTHR33710:SF77">
    <property type="entry name" value="DNASE I-LIKE SUPERFAMILY PROTEIN"/>
    <property type="match status" value="1"/>
</dbReference>
<dbReference type="PANTHER" id="PTHR33710">
    <property type="entry name" value="BNAC02G09200D PROTEIN"/>
    <property type="match status" value="1"/>
</dbReference>